<protein>
    <recommendedName>
        <fullName evidence="4">Helix-turn-helix domain-containing protein</fullName>
    </recommendedName>
</protein>
<evidence type="ECO:0000313" key="2">
    <source>
        <dbReference type="EMBL" id="MFD1518925.1"/>
    </source>
</evidence>
<organism evidence="2 3">
    <name type="scientific">Pseudonocardia yunnanensis</name>
    <dbReference type="NCBI Taxonomy" id="58107"/>
    <lineage>
        <taxon>Bacteria</taxon>
        <taxon>Bacillati</taxon>
        <taxon>Actinomycetota</taxon>
        <taxon>Actinomycetes</taxon>
        <taxon>Pseudonocardiales</taxon>
        <taxon>Pseudonocardiaceae</taxon>
        <taxon>Pseudonocardia</taxon>
    </lineage>
</organism>
<dbReference type="Gene3D" id="1.10.10.10">
    <property type="entry name" value="Winged helix-like DNA-binding domain superfamily/Winged helix DNA-binding domain"/>
    <property type="match status" value="1"/>
</dbReference>
<dbReference type="RefSeq" id="WP_344718233.1">
    <property type="nucleotide sequence ID" value="NZ_BAAAUS010000001.1"/>
</dbReference>
<evidence type="ECO:0000313" key="3">
    <source>
        <dbReference type="Proteomes" id="UP001597114"/>
    </source>
</evidence>
<feature type="region of interest" description="Disordered" evidence="1">
    <location>
        <begin position="33"/>
        <end position="77"/>
    </location>
</feature>
<evidence type="ECO:0000256" key="1">
    <source>
        <dbReference type="SAM" id="MobiDB-lite"/>
    </source>
</evidence>
<dbReference type="Proteomes" id="UP001597114">
    <property type="component" value="Unassembled WGS sequence"/>
</dbReference>
<evidence type="ECO:0008006" key="4">
    <source>
        <dbReference type="Google" id="ProtNLM"/>
    </source>
</evidence>
<sequence>MQREAGTIAGTETWTSDECAQAWGVKTTTWAGYVSRGQAPQPLPGNDERGRRRWDADEVRRFPRPGAGRSRAGAGPEAEAVLAEMREVAEQIEGLRARQRELLGAGKRQGLEVLAMARALGISRQTAKSWLDDA</sequence>
<dbReference type="InterPro" id="IPR036388">
    <property type="entry name" value="WH-like_DNA-bd_sf"/>
</dbReference>
<comment type="caution">
    <text evidence="2">The sequence shown here is derived from an EMBL/GenBank/DDBJ whole genome shotgun (WGS) entry which is preliminary data.</text>
</comment>
<proteinExistence type="predicted"/>
<keyword evidence="3" id="KW-1185">Reference proteome</keyword>
<feature type="compositionally biased region" description="Low complexity" evidence="1">
    <location>
        <begin position="64"/>
        <end position="77"/>
    </location>
</feature>
<gene>
    <name evidence="2" type="ORF">ACFSJD_15625</name>
</gene>
<feature type="compositionally biased region" description="Basic and acidic residues" evidence="1">
    <location>
        <begin position="46"/>
        <end position="61"/>
    </location>
</feature>
<dbReference type="EMBL" id="JBHUCO010000015">
    <property type="protein sequence ID" value="MFD1518925.1"/>
    <property type="molecule type" value="Genomic_DNA"/>
</dbReference>
<reference evidence="3" key="1">
    <citation type="journal article" date="2019" name="Int. J. Syst. Evol. Microbiol.">
        <title>The Global Catalogue of Microorganisms (GCM) 10K type strain sequencing project: providing services to taxonomists for standard genome sequencing and annotation.</title>
        <authorList>
            <consortium name="The Broad Institute Genomics Platform"/>
            <consortium name="The Broad Institute Genome Sequencing Center for Infectious Disease"/>
            <person name="Wu L."/>
            <person name="Ma J."/>
        </authorList>
    </citation>
    <scope>NUCLEOTIDE SEQUENCE [LARGE SCALE GENOMIC DNA]</scope>
    <source>
        <strain evidence="3">CCM 7043</strain>
    </source>
</reference>
<accession>A0ABW4EXA4</accession>
<name>A0ABW4EXA4_9PSEU</name>